<gene>
    <name evidence="2" type="ORF">FYJ65_07035</name>
</gene>
<dbReference type="AlphaFoldDB" id="A0A6N7XLZ9"/>
<dbReference type="PROSITE" id="PS51257">
    <property type="entry name" value="PROKAR_LIPOPROTEIN"/>
    <property type="match status" value="1"/>
</dbReference>
<reference evidence="2 3" key="1">
    <citation type="submission" date="2019-08" db="EMBL/GenBank/DDBJ databases">
        <title>In-depth cultivation of the pig gut microbiome towards novel bacterial diversity and tailored functional studies.</title>
        <authorList>
            <person name="Wylensek D."/>
            <person name="Hitch T.C.A."/>
            <person name="Clavel T."/>
        </authorList>
    </citation>
    <scope>NUCLEOTIDE SEQUENCE [LARGE SCALE GENOMIC DNA]</scope>
    <source>
        <strain evidence="2 3">WCA-MUC-591-APC-4B</strain>
    </source>
</reference>
<evidence type="ECO:0000313" key="3">
    <source>
        <dbReference type="Proteomes" id="UP000469424"/>
    </source>
</evidence>
<evidence type="ECO:0008006" key="4">
    <source>
        <dbReference type="Google" id="ProtNLM"/>
    </source>
</evidence>
<name>A0A6N7XLZ9_9FIRM</name>
<evidence type="ECO:0000256" key="1">
    <source>
        <dbReference type="SAM" id="SignalP"/>
    </source>
</evidence>
<dbReference type="RefSeq" id="WP_154554645.1">
    <property type="nucleotide sequence ID" value="NZ_JAQXUZ010000023.1"/>
</dbReference>
<feature type="signal peptide" evidence="1">
    <location>
        <begin position="1"/>
        <end position="19"/>
    </location>
</feature>
<sequence length="122" mass="13806">MKKKIMTVVMSLMMCFSVAACGGGEDKKKDDGIDPNATVTKEQYDKLRETKWYELTPEEMEQFLGVKYVEDEDSTESWGEGYLVVDFPGPDENSRLHVLFKADENGKYTPSSMSPTGKLMED</sequence>
<feature type="chain" id="PRO_5026988746" description="Lipoprotein" evidence="1">
    <location>
        <begin position="20"/>
        <end position="122"/>
    </location>
</feature>
<accession>A0A6N7XLZ9</accession>
<dbReference type="EMBL" id="VUNA01000013">
    <property type="protein sequence ID" value="MST71085.1"/>
    <property type="molecule type" value="Genomic_DNA"/>
</dbReference>
<organism evidence="2 3">
    <name type="scientific">Mogibacterium kristiansenii</name>
    <dbReference type="NCBI Taxonomy" id="2606708"/>
    <lineage>
        <taxon>Bacteria</taxon>
        <taxon>Bacillati</taxon>
        <taxon>Bacillota</taxon>
        <taxon>Clostridia</taxon>
        <taxon>Peptostreptococcales</taxon>
        <taxon>Anaerovoracaceae</taxon>
        <taxon>Mogibacterium</taxon>
    </lineage>
</organism>
<comment type="caution">
    <text evidence="2">The sequence shown here is derived from an EMBL/GenBank/DDBJ whole genome shotgun (WGS) entry which is preliminary data.</text>
</comment>
<evidence type="ECO:0000313" key="2">
    <source>
        <dbReference type="EMBL" id="MST71085.1"/>
    </source>
</evidence>
<keyword evidence="1" id="KW-0732">Signal</keyword>
<protein>
    <recommendedName>
        <fullName evidence="4">Lipoprotein</fullName>
    </recommendedName>
</protein>
<proteinExistence type="predicted"/>
<dbReference type="Proteomes" id="UP000469424">
    <property type="component" value="Unassembled WGS sequence"/>
</dbReference>
<keyword evidence="3" id="KW-1185">Reference proteome</keyword>